<dbReference type="EMBL" id="GGEC01076319">
    <property type="protein sequence ID" value="MBX56803.1"/>
    <property type="molecule type" value="Transcribed_RNA"/>
</dbReference>
<feature type="region of interest" description="Disordered" evidence="1">
    <location>
        <begin position="14"/>
        <end position="37"/>
    </location>
</feature>
<sequence length="102" mass="11673">MMTMMSATAACLSQNHQRTGTDHRGIPTRTPAGDPGKSCCSSLTDCFGSFDRGTDHQTSYWRLPSAVLLYGQQRCECYCHLRYRRFFWLRCQRGLQTGLKTR</sequence>
<dbReference type="AlphaFoldDB" id="A0A2P2PQ10"/>
<organism evidence="2">
    <name type="scientific">Rhizophora mucronata</name>
    <name type="common">Asiatic mangrove</name>
    <dbReference type="NCBI Taxonomy" id="61149"/>
    <lineage>
        <taxon>Eukaryota</taxon>
        <taxon>Viridiplantae</taxon>
        <taxon>Streptophyta</taxon>
        <taxon>Embryophyta</taxon>
        <taxon>Tracheophyta</taxon>
        <taxon>Spermatophyta</taxon>
        <taxon>Magnoliopsida</taxon>
        <taxon>eudicotyledons</taxon>
        <taxon>Gunneridae</taxon>
        <taxon>Pentapetalae</taxon>
        <taxon>rosids</taxon>
        <taxon>fabids</taxon>
        <taxon>Malpighiales</taxon>
        <taxon>Rhizophoraceae</taxon>
        <taxon>Rhizophora</taxon>
    </lineage>
</organism>
<accession>A0A2P2PQ10</accession>
<name>A0A2P2PQ10_RHIMU</name>
<proteinExistence type="predicted"/>
<reference evidence="2" key="1">
    <citation type="submission" date="2018-02" db="EMBL/GenBank/DDBJ databases">
        <title>Rhizophora mucronata_Transcriptome.</title>
        <authorList>
            <person name="Meera S.P."/>
            <person name="Sreeshan A."/>
            <person name="Augustine A."/>
        </authorList>
    </citation>
    <scope>NUCLEOTIDE SEQUENCE</scope>
    <source>
        <tissue evidence="2">Leaf</tissue>
    </source>
</reference>
<evidence type="ECO:0000313" key="2">
    <source>
        <dbReference type="EMBL" id="MBX56803.1"/>
    </source>
</evidence>
<protein>
    <submittedName>
        <fullName evidence="2">Uncharacterized protein</fullName>
    </submittedName>
</protein>
<evidence type="ECO:0000256" key="1">
    <source>
        <dbReference type="SAM" id="MobiDB-lite"/>
    </source>
</evidence>